<feature type="region of interest" description="Disordered" evidence="1">
    <location>
        <begin position="266"/>
        <end position="290"/>
    </location>
</feature>
<sequence>MAAWSCAAAPSARARVSGLLRVQTAWSASRIAVSTARRRASMRWMSPRGTLPAASHLSWIARRVRFAAARSVRGSSCSASAISASLTSRLARNSVSVAVAALSRAAKNVSWAARNRAQSASSSCLLARPAAFQSFMRSRYALAVAAQSVEVLSASACATSWSLAVLACEFRCSSSAKKCRRSRSNVVRAWLKRFQSDSSTGRSSRGPVLCDSFHWSRSTRSCSPAGRHWIRSGSVPEIRSAASTISVRTFSAASFAAARSASARARRSRAIGRRASRRSRRASRSPTAAGSASSSVSLARVWSISLTARSVAVRRVSKTTTLAWRSRKRRTYSASASSPDAPGNWPTARSPADSRT</sequence>
<protein>
    <submittedName>
        <fullName evidence="2">Uncharacterized protein</fullName>
    </submittedName>
</protein>
<evidence type="ECO:0000256" key="1">
    <source>
        <dbReference type="SAM" id="MobiDB-lite"/>
    </source>
</evidence>
<dbReference type="AlphaFoldDB" id="A0A1J5QVS1"/>
<dbReference type="EMBL" id="MLJW01000906">
    <property type="protein sequence ID" value="OIQ81579.1"/>
    <property type="molecule type" value="Genomic_DNA"/>
</dbReference>
<name>A0A1J5QVS1_9ZZZZ</name>
<gene>
    <name evidence="2" type="ORF">GALL_366450</name>
</gene>
<feature type="compositionally biased region" description="Basic residues" evidence="1">
    <location>
        <begin position="266"/>
        <end position="283"/>
    </location>
</feature>
<reference evidence="2" key="1">
    <citation type="submission" date="2016-10" db="EMBL/GenBank/DDBJ databases">
        <title>Sequence of Gallionella enrichment culture.</title>
        <authorList>
            <person name="Poehlein A."/>
            <person name="Muehling M."/>
            <person name="Daniel R."/>
        </authorList>
    </citation>
    <scope>NUCLEOTIDE SEQUENCE</scope>
</reference>
<evidence type="ECO:0000313" key="2">
    <source>
        <dbReference type="EMBL" id="OIQ81579.1"/>
    </source>
</evidence>
<comment type="caution">
    <text evidence="2">The sequence shown here is derived from an EMBL/GenBank/DDBJ whole genome shotgun (WGS) entry which is preliminary data.</text>
</comment>
<organism evidence="2">
    <name type="scientific">mine drainage metagenome</name>
    <dbReference type="NCBI Taxonomy" id="410659"/>
    <lineage>
        <taxon>unclassified sequences</taxon>
        <taxon>metagenomes</taxon>
        <taxon>ecological metagenomes</taxon>
    </lineage>
</organism>
<accession>A0A1J5QVS1</accession>
<feature type="region of interest" description="Disordered" evidence="1">
    <location>
        <begin position="318"/>
        <end position="356"/>
    </location>
</feature>
<proteinExistence type="predicted"/>